<dbReference type="GO" id="GO:0005634">
    <property type="term" value="C:nucleus"/>
    <property type="evidence" value="ECO:0000318"/>
    <property type="project" value="GO_Central"/>
</dbReference>
<dbReference type="GO" id="GO:0008276">
    <property type="term" value="F:protein methyltransferase activity"/>
    <property type="evidence" value="ECO:0000318"/>
    <property type="project" value="GO_Central"/>
</dbReference>
<dbReference type="Pfam" id="PF10294">
    <property type="entry name" value="Methyltransf_16"/>
    <property type="match status" value="1"/>
</dbReference>
<protein>
    <recommendedName>
        <fullName evidence="3">Methyltransferase-like protein 22</fullName>
    </recommendedName>
</protein>
<dbReference type="InParanoid" id="E9H382"/>
<dbReference type="OrthoDB" id="46564at2759"/>
<dbReference type="Gene3D" id="3.40.50.150">
    <property type="entry name" value="Vaccinia Virus protein VP39"/>
    <property type="match status" value="1"/>
</dbReference>
<dbReference type="AlphaFoldDB" id="E9H382"/>
<sequence>MEDLDLSDHRVTSEVHVFSEGESLKNEENIVISSFNFSLPPKLALSATHNANQETTADDDGDLLVCRKDFTPDFTLSIKHHINTSLDMVGLQVWRGAFLLADFLLHSATNEDKNFKIFHDDIVIELGAGTGLTSIVAGMVAGHVVSTDISKGNILSLIETNIEQNSKWISGQVEAIELDFYNSNYSDKLVSLIENSNLLIAADVVYHDELTDAFLSTLKRLMVTGRPKTAVIALEKRFVFTLADLDIEAPCYDYFHENLLRELNAYDILQLDTSQIPQYFCYERVKELVLFKIQNKSSSP</sequence>
<name>E9H382_DAPPU</name>
<accession>E9H382</accession>
<keyword evidence="2" id="KW-1185">Reference proteome</keyword>
<dbReference type="KEGG" id="dpx:DAPPUDRAFT_231335"/>
<reference evidence="1 2" key="1">
    <citation type="journal article" date="2011" name="Science">
        <title>The ecoresponsive genome of Daphnia pulex.</title>
        <authorList>
            <person name="Colbourne J.K."/>
            <person name="Pfrender M.E."/>
            <person name="Gilbert D."/>
            <person name="Thomas W.K."/>
            <person name="Tucker A."/>
            <person name="Oakley T.H."/>
            <person name="Tokishita S."/>
            <person name="Aerts A."/>
            <person name="Arnold G.J."/>
            <person name="Basu M.K."/>
            <person name="Bauer D.J."/>
            <person name="Caceres C.E."/>
            <person name="Carmel L."/>
            <person name="Casola C."/>
            <person name="Choi J.H."/>
            <person name="Detter J.C."/>
            <person name="Dong Q."/>
            <person name="Dusheyko S."/>
            <person name="Eads B.D."/>
            <person name="Frohlich T."/>
            <person name="Geiler-Samerotte K.A."/>
            <person name="Gerlach D."/>
            <person name="Hatcher P."/>
            <person name="Jogdeo S."/>
            <person name="Krijgsveld J."/>
            <person name="Kriventseva E.V."/>
            <person name="Kultz D."/>
            <person name="Laforsch C."/>
            <person name="Lindquist E."/>
            <person name="Lopez J."/>
            <person name="Manak J.R."/>
            <person name="Muller J."/>
            <person name="Pangilinan J."/>
            <person name="Patwardhan R.P."/>
            <person name="Pitluck S."/>
            <person name="Pritham E.J."/>
            <person name="Rechtsteiner A."/>
            <person name="Rho M."/>
            <person name="Rogozin I.B."/>
            <person name="Sakarya O."/>
            <person name="Salamov A."/>
            <person name="Schaack S."/>
            <person name="Shapiro H."/>
            <person name="Shiga Y."/>
            <person name="Skalitzky C."/>
            <person name="Smith Z."/>
            <person name="Souvorov A."/>
            <person name="Sung W."/>
            <person name="Tang Z."/>
            <person name="Tsuchiya D."/>
            <person name="Tu H."/>
            <person name="Vos H."/>
            <person name="Wang M."/>
            <person name="Wolf Y.I."/>
            <person name="Yamagata H."/>
            <person name="Yamada T."/>
            <person name="Ye Y."/>
            <person name="Shaw J.R."/>
            <person name="Andrews J."/>
            <person name="Crease T.J."/>
            <person name="Tang H."/>
            <person name="Lucas S.M."/>
            <person name="Robertson H.M."/>
            <person name="Bork P."/>
            <person name="Koonin E.V."/>
            <person name="Zdobnov E.M."/>
            <person name="Grigoriev I.V."/>
            <person name="Lynch M."/>
            <person name="Boore J.L."/>
        </authorList>
    </citation>
    <scope>NUCLEOTIDE SEQUENCE [LARGE SCALE GENOMIC DNA]</scope>
</reference>
<dbReference type="Proteomes" id="UP000000305">
    <property type="component" value="Unassembled WGS sequence"/>
</dbReference>
<dbReference type="eggNOG" id="KOG2497">
    <property type="taxonomic scope" value="Eukaryota"/>
</dbReference>
<evidence type="ECO:0008006" key="3">
    <source>
        <dbReference type="Google" id="ProtNLM"/>
    </source>
</evidence>
<dbReference type="InterPro" id="IPR038899">
    <property type="entry name" value="METTL22"/>
</dbReference>
<organism evidence="1 2">
    <name type="scientific">Daphnia pulex</name>
    <name type="common">Water flea</name>
    <dbReference type="NCBI Taxonomy" id="6669"/>
    <lineage>
        <taxon>Eukaryota</taxon>
        <taxon>Metazoa</taxon>
        <taxon>Ecdysozoa</taxon>
        <taxon>Arthropoda</taxon>
        <taxon>Crustacea</taxon>
        <taxon>Branchiopoda</taxon>
        <taxon>Diplostraca</taxon>
        <taxon>Cladocera</taxon>
        <taxon>Anomopoda</taxon>
        <taxon>Daphniidae</taxon>
        <taxon>Daphnia</taxon>
    </lineage>
</organism>
<evidence type="ECO:0000313" key="2">
    <source>
        <dbReference type="Proteomes" id="UP000000305"/>
    </source>
</evidence>
<dbReference type="STRING" id="6669.E9H382"/>
<dbReference type="FunCoup" id="E9H382">
    <property type="interactions" value="565"/>
</dbReference>
<gene>
    <name evidence="1" type="ORF">DAPPUDRAFT_231335</name>
</gene>
<dbReference type="OMA" id="EYERCPQ"/>
<dbReference type="EMBL" id="GL732588">
    <property type="protein sequence ID" value="EFX73711.1"/>
    <property type="molecule type" value="Genomic_DNA"/>
</dbReference>
<dbReference type="HOGENOM" id="CLU_048361_1_0_1"/>
<dbReference type="PANTHER" id="PTHR23108:SF0">
    <property type="entry name" value="METHYLTRANSFERASE-LIKE PROTEIN 22"/>
    <property type="match status" value="1"/>
</dbReference>
<dbReference type="CDD" id="cd02440">
    <property type="entry name" value="AdoMet_MTases"/>
    <property type="match status" value="1"/>
</dbReference>
<proteinExistence type="predicted"/>
<dbReference type="PhylomeDB" id="E9H382"/>
<dbReference type="SUPFAM" id="SSF53335">
    <property type="entry name" value="S-adenosyl-L-methionine-dependent methyltransferases"/>
    <property type="match status" value="1"/>
</dbReference>
<dbReference type="InterPro" id="IPR029063">
    <property type="entry name" value="SAM-dependent_MTases_sf"/>
</dbReference>
<dbReference type="InterPro" id="IPR019410">
    <property type="entry name" value="Methyltransf_16"/>
</dbReference>
<dbReference type="PANTHER" id="PTHR23108">
    <property type="entry name" value="METHYLTRANSFERASE-RELATED"/>
    <property type="match status" value="1"/>
</dbReference>
<evidence type="ECO:0000313" key="1">
    <source>
        <dbReference type="EMBL" id="EFX73711.1"/>
    </source>
</evidence>